<sequence length="349" mass="37660">MTQPELVGTDPGHRGRRLAGRLLDELHARCSRDGTALQVIEGIPYFYRRFGYDYALRPGDARDIPAGELVEPPASHHAGILIRPAVPADAPALARVDETVAGRDVLACPRDERAWAHEISGHRPDSTVRRGVMAVLDASGAVAGYLVHGLRLGADGSLPVLAAGCADQGMWPLAVPGMRRRLAAAGAAAASPQRPFMSLRLLLPAAHPLARSASPGVFRRPRAWYARTGDPAALLDHWLPVVARRWREQDLRWPGETMVIDTYRQWITLRFADGVPVSARAEPRGGERRDAATPHAAVPPAALLHLLLGNRGLGEALDLWPDLIVHDPAAEPFLAAGFPAVPPEIWPVA</sequence>
<reference evidence="2" key="1">
    <citation type="submission" date="2023-07" db="EMBL/GenBank/DDBJ databases">
        <title>30 novel species of actinomycetes from the DSMZ collection.</title>
        <authorList>
            <person name="Nouioui I."/>
        </authorList>
    </citation>
    <scope>NUCLEOTIDE SEQUENCE [LARGE SCALE GENOMIC DNA]</scope>
    <source>
        <strain evidence="2">DSM 44918</strain>
    </source>
</reference>
<keyword evidence="2" id="KW-1185">Reference proteome</keyword>
<dbReference type="GO" id="GO:0016746">
    <property type="term" value="F:acyltransferase activity"/>
    <property type="evidence" value="ECO:0007669"/>
    <property type="project" value="UniProtKB-KW"/>
</dbReference>
<dbReference type="EMBL" id="JAVREM010000003">
    <property type="protein sequence ID" value="MDT0317557.1"/>
    <property type="molecule type" value="Genomic_DNA"/>
</dbReference>
<dbReference type="EC" id="2.3.1.-" evidence="1"/>
<name>A0ABU2LJ08_9ACTN</name>
<dbReference type="Gene3D" id="3.40.630.30">
    <property type="match status" value="1"/>
</dbReference>
<evidence type="ECO:0000313" key="2">
    <source>
        <dbReference type="Proteomes" id="UP001183420"/>
    </source>
</evidence>
<gene>
    <name evidence="1" type="ORF">RNC47_04290</name>
</gene>
<dbReference type="Proteomes" id="UP001183420">
    <property type="component" value="Unassembled WGS sequence"/>
</dbReference>
<dbReference type="InterPro" id="IPR016181">
    <property type="entry name" value="Acyl_CoA_acyltransferase"/>
</dbReference>
<protein>
    <submittedName>
        <fullName evidence="1">GNAT family N-acetyltransferase</fullName>
        <ecNumber evidence="1">2.3.1.-</ecNumber>
    </submittedName>
</protein>
<proteinExistence type="predicted"/>
<keyword evidence="1" id="KW-0808">Transferase</keyword>
<dbReference type="RefSeq" id="WP_311595650.1">
    <property type="nucleotide sequence ID" value="NZ_JAVREM010000003.1"/>
</dbReference>
<evidence type="ECO:0000313" key="1">
    <source>
        <dbReference type="EMBL" id="MDT0317557.1"/>
    </source>
</evidence>
<keyword evidence="1" id="KW-0012">Acyltransferase</keyword>
<organism evidence="1 2">
    <name type="scientific">Streptomyces millisiae</name>
    <dbReference type="NCBI Taxonomy" id="3075542"/>
    <lineage>
        <taxon>Bacteria</taxon>
        <taxon>Bacillati</taxon>
        <taxon>Actinomycetota</taxon>
        <taxon>Actinomycetes</taxon>
        <taxon>Kitasatosporales</taxon>
        <taxon>Streptomycetaceae</taxon>
        <taxon>Streptomyces</taxon>
    </lineage>
</organism>
<dbReference type="SUPFAM" id="SSF55729">
    <property type="entry name" value="Acyl-CoA N-acyltransferases (Nat)"/>
    <property type="match status" value="1"/>
</dbReference>
<comment type="caution">
    <text evidence="1">The sequence shown here is derived from an EMBL/GenBank/DDBJ whole genome shotgun (WGS) entry which is preliminary data.</text>
</comment>
<dbReference type="Pfam" id="PF13527">
    <property type="entry name" value="Acetyltransf_9"/>
    <property type="match status" value="1"/>
</dbReference>
<accession>A0ABU2LJ08</accession>